<dbReference type="InterPro" id="IPR004360">
    <property type="entry name" value="Glyas_Fos-R_dOase_dom"/>
</dbReference>
<comment type="cofactor">
    <cofactor evidence="5">
        <name>Fe cation</name>
        <dbReference type="ChEBI" id="CHEBI:24875"/>
    </cofactor>
    <text evidence="5">Binds 1 Fe cation per subunit.</text>
</comment>
<sequence>MTILGVDHVEFSVADARQTASSLCRVLGFRVLGQGGPESGLDGALSVLIGQGEARIRLTSGLNAAHPASGYVARHGDGVSAVAFRTDDAAAAYADAVAAGASPLAPPSVSEDEHGTVTCASVSGFGDVAHHLIERQGAGNGLPGITAAPDAEPDDTGGELLIHGIDHAAACVPGGSLEATALYYEKAFGFRLIFEEYIEVGAQAMFSKVVQSPSGTATFTFLEPDLSHRAGQIDDFLAWHEGPGVQHLALTTTDIAATVTELSARGTQFAQTPPSYYAMLGERIGASDVPVERLAPLGILVDRDHWGRMYQIFATSTHIRRTFFWELIERHGSRTFGTSNIPALYAAKERELAAFRETTEAG</sequence>
<proteinExistence type="inferred from homology"/>
<comment type="caution">
    <text evidence="7">The sequence shown here is derived from an EMBL/GenBank/DDBJ whole genome shotgun (WGS) entry which is preliminary data.</text>
</comment>
<keyword evidence="8" id="KW-1185">Reference proteome</keyword>
<dbReference type="Pfam" id="PF00903">
    <property type="entry name" value="Glyoxalase"/>
    <property type="match status" value="2"/>
</dbReference>
<dbReference type="CDD" id="cd07250">
    <property type="entry name" value="HPPD_C_like"/>
    <property type="match status" value="1"/>
</dbReference>
<evidence type="ECO:0000256" key="5">
    <source>
        <dbReference type="PIRSR" id="PIRSR009283-1"/>
    </source>
</evidence>
<name>A0A941EPI9_9ACTN</name>
<evidence type="ECO:0000256" key="3">
    <source>
        <dbReference type="ARBA" id="ARBA00022737"/>
    </source>
</evidence>
<dbReference type="CDD" id="cd08342">
    <property type="entry name" value="HPPD_N_like"/>
    <property type="match status" value="1"/>
</dbReference>
<dbReference type="AlphaFoldDB" id="A0A941EPI9"/>
<dbReference type="PANTHER" id="PTHR11959">
    <property type="entry name" value="4-HYDROXYPHENYLPYRUVATE DIOXYGENASE"/>
    <property type="match status" value="1"/>
</dbReference>
<dbReference type="InterPro" id="IPR041735">
    <property type="entry name" value="4OHPhenylPyrv_dOase_C"/>
</dbReference>
<gene>
    <name evidence="7" type="primary">hppD</name>
    <name evidence="7" type="ORF">KDL01_19885</name>
</gene>
<feature type="domain" description="VOC" evidence="6">
    <location>
        <begin position="5"/>
        <end position="135"/>
    </location>
</feature>
<dbReference type="Gene3D" id="3.10.180.10">
    <property type="entry name" value="2,3-Dihydroxybiphenyl 1,2-Dioxygenase, domain 1"/>
    <property type="match status" value="2"/>
</dbReference>
<dbReference type="GO" id="GO:0006572">
    <property type="term" value="P:L-tyrosine catabolic process"/>
    <property type="evidence" value="ECO:0007669"/>
    <property type="project" value="TreeGrafter"/>
</dbReference>
<organism evidence="7 8">
    <name type="scientific">Actinospica durhamensis</name>
    <dbReference type="NCBI Taxonomy" id="1508375"/>
    <lineage>
        <taxon>Bacteria</taxon>
        <taxon>Bacillati</taxon>
        <taxon>Actinomycetota</taxon>
        <taxon>Actinomycetes</taxon>
        <taxon>Catenulisporales</taxon>
        <taxon>Actinospicaceae</taxon>
        <taxon>Actinospica</taxon>
    </lineage>
</organism>
<dbReference type="GO" id="GO:0046872">
    <property type="term" value="F:metal ion binding"/>
    <property type="evidence" value="ECO:0007669"/>
    <property type="project" value="UniProtKB-KW"/>
</dbReference>
<reference evidence="7" key="1">
    <citation type="submission" date="2021-04" db="EMBL/GenBank/DDBJ databases">
        <title>Genome based classification of Actinospica acidithermotolerans sp. nov., an actinobacterium isolated from an Indonesian hot spring.</title>
        <authorList>
            <person name="Kusuma A.B."/>
            <person name="Putra K.E."/>
            <person name="Nafisah S."/>
            <person name="Loh J."/>
            <person name="Nouioui I."/>
            <person name="Goodfellow M."/>
        </authorList>
    </citation>
    <scope>NUCLEOTIDE SEQUENCE</scope>
    <source>
        <strain evidence="7">CSCA 57</strain>
    </source>
</reference>
<dbReference type="PROSITE" id="PS51819">
    <property type="entry name" value="VOC"/>
    <property type="match status" value="2"/>
</dbReference>
<dbReference type="InterPro" id="IPR041736">
    <property type="entry name" value="4OHPhenylPyrv_dOase_N"/>
</dbReference>
<dbReference type="PANTHER" id="PTHR11959:SF1">
    <property type="entry name" value="4-HYDROXYPHENYLPYRUVATE DIOXYGENASE"/>
    <property type="match status" value="1"/>
</dbReference>
<dbReference type="GO" id="GO:0003868">
    <property type="term" value="F:4-hydroxyphenylpyruvate dioxygenase activity"/>
    <property type="evidence" value="ECO:0007669"/>
    <property type="project" value="UniProtKB-EC"/>
</dbReference>
<evidence type="ECO:0000256" key="4">
    <source>
        <dbReference type="ARBA" id="ARBA00023004"/>
    </source>
</evidence>
<keyword evidence="7" id="KW-0223">Dioxygenase</keyword>
<dbReference type="InterPro" id="IPR005956">
    <property type="entry name" value="4OHPhenylPyrv_dOase"/>
</dbReference>
<dbReference type="InterPro" id="IPR037523">
    <property type="entry name" value="VOC_core"/>
</dbReference>
<dbReference type="EC" id="1.13.11.27" evidence="7"/>
<comment type="similarity">
    <text evidence="1">Belongs to the 4HPPD family.</text>
</comment>
<feature type="binding site" evidence="5">
    <location>
        <position position="326"/>
    </location>
    <ligand>
        <name>Fe cation</name>
        <dbReference type="ChEBI" id="CHEBI:24875"/>
    </ligand>
</feature>
<protein>
    <submittedName>
        <fullName evidence="7">4-hydroxyphenylpyruvate dioxygenase</fullName>
        <ecNumber evidence="7">1.13.11.27</ecNumber>
    </submittedName>
</protein>
<feature type="binding site" evidence="5">
    <location>
        <position position="167"/>
    </location>
    <ligand>
        <name>Fe cation</name>
        <dbReference type="ChEBI" id="CHEBI:24875"/>
    </ligand>
</feature>
<evidence type="ECO:0000259" key="6">
    <source>
        <dbReference type="PROSITE" id="PS51819"/>
    </source>
</evidence>
<keyword evidence="7" id="KW-0560">Oxidoreductase</keyword>
<dbReference type="NCBIfam" id="TIGR01263">
    <property type="entry name" value="4HPPD"/>
    <property type="match status" value="1"/>
</dbReference>
<evidence type="ECO:0000313" key="7">
    <source>
        <dbReference type="EMBL" id="MBR7835547.1"/>
    </source>
</evidence>
<feature type="domain" description="VOC" evidence="6">
    <location>
        <begin position="164"/>
        <end position="315"/>
    </location>
</feature>
<dbReference type="EMBL" id="JAGSOG010000099">
    <property type="protein sequence ID" value="MBR7835547.1"/>
    <property type="molecule type" value="Genomic_DNA"/>
</dbReference>
<dbReference type="Proteomes" id="UP000675781">
    <property type="component" value="Unassembled WGS sequence"/>
</dbReference>
<keyword evidence="4 5" id="KW-0408">Iron</keyword>
<evidence type="ECO:0000256" key="1">
    <source>
        <dbReference type="ARBA" id="ARBA00005877"/>
    </source>
</evidence>
<dbReference type="PIRSF" id="PIRSF009283">
    <property type="entry name" value="HPP_dOase"/>
    <property type="match status" value="1"/>
</dbReference>
<keyword evidence="2 5" id="KW-0479">Metal-binding</keyword>
<dbReference type="RefSeq" id="WP_212530040.1">
    <property type="nucleotide sequence ID" value="NZ_JAGSOG010000099.1"/>
</dbReference>
<dbReference type="SUPFAM" id="SSF54593">
    <property type="entry name" value="Glyoxalase/Bleomycin resistance protein/Dihydroxybiphenyl dioxygenase"/>
    <property type="match status" value="1"/>
</dbReference>
<evidence type="ECO:0000256" key="2">
    <source>
        <dbReference type="ARBA" id="ARBA00022723"/>
    </source>
</evidence>
<dbReference type="InterPro" id="IPR029068">
    <property type="entry name" value="Glyas_Bleomycin-R_OHBP_Dase"/>
</dbReference>
<evidence type="ECO:0000313" key="8">
    <source>
        <dbReference type="Proteomes" id="UP000675781"/>
    </source>
</evidence>
<keyword evidence="3" id="KW-0677">Repeat</keyword>
<accession>A0A941EPI9</accession>
<feature type="binding site" evidence="5">
    <location>
        <position position="247"/>
    </location>
    <ligand>
        <name>Fe cation</name>
        <dbReference type="ChEBI" id="CHEBI:24875"/>
    </ligand>
</feature>